<organism evidence="1 2">
    <name type="scientific">Trichomalopsis sarcophagae</name>
    <dbReference type="NCBI Taxonomy" id="543379"/>
    <lineage>
        <taxon>Eukaryota</taxon>
        <taxon>Metazoa</taxon>
        <taxon>Ecdysozoa</taxon>
        <taxon>Arthropoda</taxon>
        <taxon>Hexapoda</taxon>
        <taxon>Insecta</taxon>
        <taxon>Pterygota</taxon>
        <taxon>Neoptera</taxon>
        <taxon>Endopterygota</taxon>
        <taxon>Hymenoptera</taxon>
        <taxon>Apocrita</taxon>
        <taxon>Proctotrupomorpha</taxon>
        <taxon>Chalcidoidea</taxon>
        <taxon>Pteromalidae</taxon>
        <taxon>Pteromalinae</taxon>
        <taxon>Trichomalopsis</taxon>
    </lineage>
</organism>
<dbReference type="EMBL" id="NNAY01002297">
    <property type="protein sequence ID" value="OXU21593.1"/>
    <property type="molecule type" value="Genomic_DNA"/>
</dbReference>
<name>A0A232ETB5_9HYME</name>
<accession>A0A232ETB5</accession>
<sequence>MSSQNNYDKENINIQCCCERPKTNIICANCGYTMFGRIRFMCPIHWQTTFLCDISKCARCRADGRMLIEFDSGSHGKLY</sequence>
<gene>
    <name evidence="1" type="ORF">TSAR_016618</name>
</gene>
<proteinExistence type="predicted"/>
<reference evidence="1 2" key="1">
    <citation type="journal article" date="2017" name="Curr. Biol.">
        <title>The Evolution of Venom by Co-option of Single-Copy Genes.</title>
        <authorList>
            <person name="Martinson E.O."/>
            <person name="Mrinalini"/>
            <person name="Kelkar Y.D."/>
            <person name="Chang C.H."/>
            <person name="Werren J.H."/>
        </authorList>
    </citation>
    <scope>NUCLEOTIDE SEQUENCE [LARGE SCALE GENOMIC DNA]</scope>
    <source>
        <strain evidence="1 2">Alberta</strain>
        <tissue evidence="1">Whole body</tissue>
    </source>
</reference>
<comment type="caution">
    <text evidence="1">The sequence shown here is derived from an EMBL/GenBank/DDBJ whole genome shotgun (WGS) entry which is preliminary data.</text>
</comment>
<keyword evidence="2" id="KW-1185">Reference proteome</keyword>
<dbReference type="OrthoDB" id="6365737at2759"/>
<protein>
    <submittedName>
        <fullName evidence="1">Uncharacterized protein</fullName>
    </submittedName>
</protein>
<dbReference type="AlphaFoldDB" id="A0A232ETB5"/>
<evidence type="ECO:0000313" key="2">
    <source>
        <dbReference type="Proteomes" id="UP000215335"/>
    </source>
</evidence>
<dbReference type="Proteomes" id="UP000215335">
    <property type="component" value="Unassembled WGS sequence"/>
</dbReference>
<evidence type="ECO:0000313" key="1">
    <source>
        <dbReference type="EMBL" id="OXU21593.1"/>
    </source>
</evidence>